<feature type="domain" description="FLYWCH-type" evidence="4">
    <location>
        <begin position="5"/>
        <end position="66"/>
    </location>
</feature>
<reference evidence="5" key="1">
    <citation type="submission" date="2020-08" db="EMBL/GenBank/DDBJ databases">
        <title>Spodoptera exigua strain:BAW_Kor-Di-RS1 Genome sequencing and assembly.</title>
        <authorList>
            <person name="Kim J."/>
            <person name="Nam H.Y."/>
            <person name="Kwon M."/>
            <person name="Choi J.H."/>
            <person name="Cho S.R."/>
            <person name="Kim G.-H."/>
        </authorList>
    </citation>
    <scope>NUCLEOTIDE SEQUENCE</scope>
    <source>
        <strain evidence="5">BAW_Kor-Di-RS1</strain>
        <tissue evidence="5">Whole-body</tissue>
    </source>
</reference>
<keyword evidence="6" id="KW-1185">Reference proteome</keyword>
<protein>
    <recommendedName>
        <fullName evidence="4">FLYWCH-type domain-containing protein</fullName>
    </recommendedName>
</protein>
<dbReference type="GO" id="GO:0008270">
    <property type="term" value="F:zinc ion binding"/>
    <property type="evidence" value="ECO:0007669"/>
    <property type="project" value="UniProtKB-KW"/>
</dbReference>
<dbReference type="InterPro" id="IPR007588">
    <property type="entry name" value="Znf_FLYWCH"/>
</dbReference>
<evidence type="ECO:0000256" key="3">
    <source>
        <dbReference type="ARBA" id="ARBA00022833"/>
    </source>
</evidence>
<organism evidence="5 6">
    <name type="scientific">Spodoptera exigua</name>
    <name type="common">Beet armyworm</name>
    <name type="synonym">Noctua fulgens</name>
    <dbReference type="NCBI Taxonomy" id="7107"/>
    <lineage>
        <taxon>Eukaryota</taxon>
        <taxon>Metazoa</taxon>
        <taxon>Ecdysozoa</taxon>
        <taxon>Arthropoda</taxon>
        <taxon>Hexapoda</taxon>
        <taxon>Insecta</taxon>
        <taxon>Pterygota</taxon>
        <taxon>Neoptera</taxon>
        <taxon>Endopterygota</taxon>
        <taxon>Lepidoptera</taxon>
        <taxon>Glossata</taxon>
        <taxon>Ditrysia</taxon>
        <taxon>Noctuoidea</taxon>
        <taxon>Noctuidae</taxon>
        <taxon>Amphipyrinae</taxon>
        <taxon>Spodoptera</taxon>
    </lineage>
</organism>
<keyword evidence="3" id="KW-0862">Zinc</keyword>
<sequence>MMTHYITLEKGNRLLMINGYSFSKNSRIAKGGIRYACSSLLTEKCKAYAHVSVDNVILKCHTEHNHSPIQYIRTSNGRYIKVFSSKKW</sequence>
<dbReference type="AlphaFoldDB" id="A0A835GCM5"/>
<name>A0A835GCM5_SPOEX</name>
<evidence type="ECO:0000313" key="5">
    <source>
        <dbReference type="EMBL" id="KAF9411997.1"/>
    </source>
</evidence>
<dbReference type="Proteomes" id="UP000648187">
    <property type="component" value="Unassembled WGS sequence"/>
</dbReference>
<comment type="caution">
    <text evidence="5">The sequence shown here is derived from an EMBL/GenBank/DDBJ whole genome shotgun (WGS) entry which is preliminary data.</text>
</comment>
<evidence type="ECO:0000313" key="6">
    <source>
        <dbReference type="Proteomes" id="UP000648187"/>
    </source>
</evidence>
<dbReference type="EMBL" id="JACKWZ010000206">
    <property type="protein sequence ID" value="KAF9411997.1"/>
    <property type="molecule type" value="Genomic_DNA"/>
</dbReference>
<evidence type="ECO:0000256" key="2">
    <source>
        <dbReference type="ARBA" id="ARBA00022771"/>
    </source>
</evidence>
<evidence type="ECO:0000259" key="4">
    <source>
        <dbReference type="Pfam" id="PF04500"/>
    </source>
</evidence>
<gene>
    <name evidence="5" type="ORF">HW555_009352</name>
</gene>
<proteinExistence type="predicted"/>
<evidence type="ECO:0000256" key="1">
    <source>
        <dbReference type="ARBA" id="ARBA00022723"/>
    </source>
</evidence>
<accession>A0A835GCM5</accession>
<dbReference type="Gene3D" id="2.20.25.240">
    <property type="match status" value="1"/>
</dbReference>
<dbReference type="Pfam" id="PF04500">
    <property type="entry name" value="FLYWCH"/>
    <property type="match status" value="1"/>
</dbReference>
<keyword evidence="2" id="KW-0863">Zinc-finger</keyword>
<keyword evidence="1" id="KW-0479">Metal-binding</keyword>